<reference evidence="1" key="2">
    <citation type="submission" date="2022-01" db="EMBL/GenBank/DDBJ databases">
        <authorList>
            <person name="Yamashiro T."/>
            <person name="Shiraishi A."/>
            <person name="Satake H."/>
            <person name="Nakayama K."/>
        </authorList>
    </citation>
    <scope>NUCLEOTIDE SEQUENCE</scope>
</reference>
<organism evidence="1 2">
    <name type="scientific">Tanacetum coccineum</name>
    <dbReference type="NCBI Taxonomy" id="301880"/>
    <lineage>
        <taxon>Eukaryota</taxon>
        <taxon>Viridiplantae</taxon>
        <taxon>Streptophyta</taxon>
        <taxon>Embryophyta</taxon>
        <taxon>Tracheophyta</taxon>
        <taxon>Spermatophyta</taxon>
        <taxon>Magnoliopsida</taxon>
        <taxon>eudicotyledons</taxon>
        <taxon>Gunneridae</taxon>
        <taxon>Pentapetalae</taxon>
        <taxon>asterids</taxon>
        <taxon>campanulids</taxon>
        <taxon>Asterales</taxon>
        <taxon>Asteraceae</taxon>
        <taxon>Asteroideae</taxon>
        <taxon>Anthemideae</taxon>
        <taxon>Anthemidinae</taxon>
        <taxon>Tanacetum</taxon>
    </lineage>
</organism>
<evidence type="ECO:0000313" key="2">
    <source>
        <dbReference type="Proteomes" id="UP001151760"/>
    </source>
</evidence>
<proteinExistence type="predicted"/>
<dbReference type="Proteomes" id="UP001151760">
    <property type="component" value="Unassembled WGS sequence"/>
</dbReference>
<reference evidence="1" key="1">
    <citation type="journal article" date="2022" name="Int. J. Mol. Sci.">
        <title>Draft Genome of Tanacetum Coccineum: Genomic Comparison of Closely Related Tanacetum-Family Plants.</title>
        <authorList>
            <person name="Yamashiro T."/>
            <person name="Shiraishi A."/>
            <person name="Nakayama K."/>
            <person name="Satake H."/>
        </authorList>
    </citation>
    <scope>NUCLEOTIDE SEQUENCE</scope>
</reference>
<evidence type="ECO:0000313" key="1">
    <source>
        <dbReference type="EMBL" id="GJS50261.1"/>
    </source>
</evidence>
<sequence>MSRLEDLSCVCAEIISGISIRKANNTLWSIIQRLVLGAAIYFIWRERNFRLFRNMERSNDAVFDNIVDTVRLKLLGLNIKRSVKSDTAAAIWRLPIKDVGKEWVSMGPREWNDEIEDSRQDFSIELVLITWSELGAGLGSANCKGSHSPPVLFSSMLVWLKGGFWDRLKPLSKLEDLSCVCGYKYYKFLGTKKVLLRRQTSITKANNTLWSIIQRLVLGAAVYFIRHERNFRLFRSLERSVDAMIDNIVDTVRLRLMGLDIKRFVEFDKAAAIWNLPIKDFGKKWDSMGTFRSSNSFGIVDISIGTTSSFFRPYACDHPMVITTSDWVGYHHGGPEINTCMGITFMSMHVLCVELVRYGSAAYCFLGYGVLGNWGSRFFGKGLGFFSRGSANYSLGFSYFRVAGTGFWKCNTIYIIDKASSWFEIVLIDDGTMLLLARAFLYTRLVLRFFYGIPGSLLGTCSSLVRATIITLSDGRERLLLMSA</sequence>
<protein>
    <recommendedName>
        <fullName evidence="3">Reverse transcriptase zinc-binding domain-containing protein</fullName>
    </recommendedName>
</protein>
<dbReference type="EMBL" id="BQNB010008503">
    <property type="protein sequence ID" value="GJS50261.1"/>
    <property type="molecule type" value="Genomic_DNA"/>
</dbReference>
<evidence type="ECO:0008006" key="3">
    <source>
        <dbReference type="Google" id="ProtNLM"/>
    </source>
</evidence>
<name>A0ABQ4WBN7_9ASTR</name>
<comment type="caution">
    <text evidence="1">The sequence shown here is derived from an EMBL/GenBank/DDBJ whole genome shotgun (WGS) entry which is preliminary data.</text>
</comment>
<keyword evidence="2" id="KW-1185">Reference proteome</keyword>
<gene>
    <name evidence="1" type="ORF">Tco_0600382</name>
</gene>
<accession>A0ABQ4WBN7</accession>